<feature type="signal peptide" evidence="1">
    <location>
        <begin position="1"/>
        <end position="24"/>
    </location>
</feature>
<sequence length="132" mass="14396">MFAIQTIRIAVLLAIVFLFDKCSGYPSIRQKQGLTPFCIGCGDFCHECKYGIAMSNVCGIEQCAKGPDELCGGPQNLLGICAEGMQCSCNKCIGCSAEKFECSKTPNPCLPHRSSESRDLNKFRKWSSIAIN</sequence>
<dbReference type="OrthoDB" id="5976811at2759"/>
<evidence type="ECO:0000313" key="3">
    <source>
        <dbReference type="Proteomes" id="UP000242457"/>
    </source>
</evidence>
<keyword evidence="3" id="KW-1185">Reference proteome</keyword>
<accession>A0A2A3E939</accession>
<keyword evidence="1" id="KW-0732">Signal</keyword>
<dbReference type="AlphaFoldDB" id="A0A2A3E939"/>
<proteinExistence type="predicted"/>
<dbReference type="Proteomes" id="UP000242457">
    <property type="component" value="Unassembled WGS sequence"/>
</dbReference>
<evidence type="ECO:0000256" key="1">
    <source>
        <dbReference type="SAM" id="SignalP"/>
    </source>
</evidence>
<reference evidence="2 3" key="1">
    <citation type="submission" date="2014-07" db="EMBL/GenBank/DDBJ databases">
        <title>Genomic and transcriptomic analysis on Apis cerana provide comprehensive insights into honey bee biology.</title>
        <authorList>
            <person name="Diao Q."/>
            <person name="Sun L."/>
            <person name="Zheng H."/>
            <person name="Zheng H."/>
            <person name="Xu S."/>
            <person name="Wang S."/>
            <person name="Zeng Z."/>
            <person name="Hu F."/>
            <person name="Su S."/>
            <person name="Wu J."/>
        </authorList>
    </citation>
    <scope>NUCLEOTIDE SEQUENCE [LARGE SCALE GENOMIC DNA]</scope>
    <source>
        <tissue evidence="2">Pupae without intestine</tissue>
    </source>
</reference>
<dbReference type="InterPro" id="IPR010850">
    <property type="entry name" value="Neuroparsin"/>
</dbReference>
<dbReference type="EMBL" id="KZ288322">
    <property type="protein sequence ID" value="PBC28230.1"/>
    <property type="molecule type" value="Genomic_DNA"/>
</dbReference>
<organism evidence="2 3">
    <name type="scientific">Apis cerana cerana</name>
    <name type="common">Oriental honeybee</name>
    <dbReference type="NCBI Taxonomy" id="94128"/>
    <lineage>
        <taxon>Eukaryota</taxon>
        <taxon>Metazoa</taxon>
        <taxon>Ecdysozoa</taxon>
        <taxon>Arthropoda</taxon>
        <taxon>Hexapoda</taxon>
        <taxon>Insecta</taxon>
        <taxon>Pterygota</taxon>
        <taxon>Neoptera</taxon>
        <taxon>Endopterygota</taxon>
        <taxon>Hymenoptera</taxon>
        <taxon>Apocrita</taxon>
        <taxon>Aculeata</taxon>
        <taxon>Apoidea</taxon>
        <taxon>Anthophila</taxon>
        <taxon>Apidae</taxon>
        <taxon>Apis</taxon>
    </lineage>
</organism>
<dbReference type="Pfam" id="PF07327">
    <property type="entry name" value="Neuroparsin"/>
    <property type="match status" value="1"/>
</dbReference>
<name>A0A2A3E939_APICC</name>
<feature type="chain" id="PRO_5012674910" evidence="1">
    <location>
        <begin position="25"/>
        <end position="132"/>
    </location>
</feature>
<gene>
    <name evidence="2" type="ORF">APICC_06211</name>
</gene>
<evidence type="ECO:0000313" key="2">
    <source>
        <dbReference type="EMBL" id="PBC28230.1"/>
    </source>
</evidence>
<protein>
    <submittedName>
        <fullName evidence="2">Neuroparsin-A</fullName>
    </submittedName>
</protein>